<gene>
    <name evidence="1" type="ORF">ACFSBH_13420</name>
</gene>
<dbReference type="EMBL" id="JBHUDE010000121">
    <property type="protein sequence ID" value="MFD1608626.1"/>
    <property type="molecule type" value="Genomic_DNA"/>
</dbReference>
<dbReference type="Proteomes" id="UP001597221">
    <property type="component" value="Unassembled WGS sequence"/>
</dbReference>
<comment type="caution">
    <text evidence="1">The sequence shown here is derived from an EMBL/GenBank/DDBJ whole genome shotgun (WGS) entry which is preliminary data.</text>
</comment>
<keyword evidence="2" id="KW-1185">Reference proteome</keyword>
<dbReference type="RefSeq" id="WP_171510271.1">
    <property type="nucleotide sequence ID" value="NZ_JAMBON010000008.1"/>
</dbReference>
<organism evidence="1 2">
    <name type="scientific">Oceanobacillus luteolus</name>
    <dbReference type="NCBI Taxonomy" id="1274358"/>
    <lineage>
        <taxon>Bacteria</taxon>
        <taxon>Bacillati</taxon>
        <taxon>Bacillota</taxon>
        <taxon>Bacilli</taxon>
        <taxon>Bacillales</taxon>
        <taxon>Bacillaceae</taxon>
        <taxon>Oceanobacillus</taxon>
    </lineage>
</organism>
<sequence length="122" mass="14764">MSDERVRLLEEKVEHLEFKLDLMFHDSNINRILFEYDITKRQYNEIMNLMDEIRDQINHNKKVSNSEYESRIYEITGNEGDYHLAEYIAKALWEDGRWDEVFPALYGNFPKYKHIISEKDGN</sequence>
<reference evidence="2" key="1">
    <citation type="journal article" date="2019" name="Int. J. Syst. Evol. Microbiol.">
        <title>The Global Catalogue of Microorganisms (GCM) 10K type strain sequencing project: providing services to taxonomists for standard genome sequencing and annotation.</title>
        <authorList>
            <consortium name="The Broad Institute Genomics Platform"/>
            <consortium name="The Broad Institute Genome Sequencing Center for Infectious Disease"/>
            <person name="Wu L."/>
            <person name="Ma J."/>
        </authorList>
    </citation>
    <scope>NUCLEOTIDE SEQUENCE [LARGE SCALE GENOMIC DNA]</scope>
    <source>
        <strain evidence="2">CGMCC 1.12376</strain>
    </source>
</reference>
<name>A0ABW4HTF2_9BACI</name>
<evidence type="ECO:0000313" key="2">
    <source>
        <dbReference type="Proteomes" id="UP001597221"/>
    </source>
</evidence>
<accession>A0ABW4HTF2</accession>
<protein>
    <submittedName>
        <fullName evidence="1">DUF1878 domain-containing protein</fullName>
    </submittedName>
</protein>
<proteinExistence type="predicted"/>
<evidence type="ECO:0000313" key="1">
    <source>
        <dbReference type="EMBL" id="MFD1608626.1"/>
    </source>
</evidence>